<organism evidence="1 2">
    <name type="scientific">Saccharomyces mikatae IFO 1815</name>
    <dbReference type="NCBI Taxonomy" id="226126"/>
    <lineage>
        <taxon>Eukaryota</taxon>
        <taxon>Fungi</taxon>
        <taxon>Dikarya</taxon>
        <taxon>Ascomycota</taxon>
        <taxon>Saccharomycotina</taxon>
        <taxon>Saccharomycetes</taxon>
        <taxon>Saccharomycetales</taxon>
        <taxon>Saccharomycetaceae</taxon>
        <taxon>Saccharomyces</taxon>
    </lineage>
</organism>
<gene>
    <name evidence="1" type="primary">SMKI09G1120</name>
    <name evidence="1" type="ORF">SMKI_09G1120</name>
</gene>
<reference evidence="1" key="1">
    <citation type="submission" date="2022-10" db="EMBL/GenBank/DDBJ databases">
        <authorList>
            <person name="Byrne P K."/>
        </authorList>
    </citation>
    <scope>NUCLEOTIDE SEQUENCE</scope>
    <source>
        <strain evidence="1">IFO1815</strain>
    </source>
</reference>
<proteinExistence type="predicted"/>
<protein>
    <submittedName>
        <fullName evidence="1">Uncharacterized protein</fullName>
    </submittedName>
</protein>
<keyword evidence="2" id="KW-1185">Reference proteome</keyword>
<accession>A0AA35IZA6</accession>
<evidence type="ECO:0000313" key="2">
    <source>
        <dbReference type="Proteomes" id="UP001161438"/>
    </source>
</evidence>
<name>A0AA35IZA6_SACMI</name>
<dbReference type="EMBL" id="OX365765">
    <property type="protein sequence ID" value="CAI4039704.1"/>
    <property type="molecule type" value="Genomic_DNA"/>
</dbReference>
<sequence length="62" mass="7194">MAHNDFVCLASLDLTPPRLSSETNGNPCHFLSHKHLRAPGNRRILIVRFSYGHNHHHRHHHC</sequence>
<dbReference type="RefSeq" id="XP_056082819.1">
    <property type="nucleotide sequence ID" value="XM_056223204.1"/>
</dbReference>
<dbReference type="Proteomes" id="UP001161438">
    <property type="component" value="Chromosome 9"/>
</dbReference>
<dbReference type="AlphaFoldDB" id="A0AA35IZA6"/>
<evidence type="ECO:0000313" key="1">
    <source>
        <dbReference type="EMBL" id="CAI4039704.1"/>
    </source>
</evidence>
<dbReference type="GeneID" id="80918915"/>